<dbReference type="EMBL" id="JAHQIW010005268">
    <property type="protein sequence ID" value="KAJ1365435.1"/>
    <property type="molecule type" value="Genomic_DNA"/>
</dbReference>
<proteinExistence type="predicted"/>
<evidence type="ECO:0000313" key="2">
    <source>
        <dbReference type="Proteomes" id="UP001196413"/>
    </source>
</evidence>
<gene>
    <name evidence="1" type="ORF">KIN20_025729</name>
</gene>
<dbReference type="Proteomes" id="UP001196413">
    <property type="component" value="Unassembled WGS sequence"/>
</dbReference>
<name>A0AAD5MVP5_PARTN</name>
<accession>A0AAD5MVP5</accession>
<reference evidence="1" key="1">
    <citation type="submission" date="2021-06" db="EMBL/GenBank/DDBJ databases">
        <title>Parelaphostrongylus tenuis whole genome reference sequence.</title>
        <authorList>
            <person name="Garwood T.J."/>
            <person name="Larsen P.A."/>
            <person name="Fountain-Jones N.M."/>
            <person name="Garbe J.R."/>
            <person name="Macchietto M.G."/>
            <person name="Kania S.A."/>
            <person name="Gerhold R.W."/>
            <person name="Richards J.E."/>
            <person name="Wolf T.M."/>
        </authorList>
    </citation>
    <scope>NUCLEOTIDE SEQUENCE</scope>
    <source>
        <strain evidence="1">MNPRO001-30</strain>
        <tissue evidence="1">Meninges</tissue>
    </source>
</reference>
<comment type="caution">
    <text evidence="1">The sequence shown here is derived from an EMBL/GenBank/DDBJ whole genome shotgun (WGS) entry which is preliminary data.</text>
</comment>
<organism evidence="1 2">
    <name type="scientific">Parelaphostrongylus tenuis</name>
    <name type="common">Meningeal worm</name>
    <dbReference type="NCBI Taxonomy" id="148309"/>
    <lineage>
        <taxon>Eukaryota</taxon>
        <taxon>Metazoa</taxon>
        <taxon>Ecdysozoa</taxon>
        <taxon>Nematoda</taxon>
        <taxon>Chromadorea</taxon>
        <taxon>Rhabditida</taxon>
        <taxon>Rhabditina</taxon>
        <taxon>Rhabditomorpha</taxon>
        <taxon>Strongyloidea</taxon>
        <taxon>Metastrongylidae</taxon>
        <taxon>Parelaphostrongylus</taxon>
    </lineage>
</organism>
<evidence type="ECO:0000313" key="1">
    <source>
        <dbReference type="EMBL" id="KAJ1365435.1"/>
    </source>
</evidence>
<protein>
    <submittedName>
        <fullName evidence="1">Uncharacterized protein</fullName>
    </submittedName>
</protein>
<dbReference type="AlphaFoldDB" id="A0AAD5MVP5"/>
<keyword evidence="2" id="KW-1185">Reference proteome</keyword>
<sequence length="148" mass="17147">MMSKGDRNAQMNTDPSYAVTISHNLVLNEEVMKNEPCEENFRDAIVAEVYCLCGMTSVVELVYNVRTTPRSREPWRIMVSLLGRDYGEAIIDTSRRRVSESTSERKDEPPSKSRTLKNCKTKLNLKALSNLRLILYRKRLLYVHKLHL</sequence>